<accession>A0A1F5LXE2</accession>
<sequence length="252" mass="29407">MYRISPIRSLNFIRKTTHFHYTNSDAPCKRNYASRAPWPPTNNPTPYDILGTQRGQKYLKARYYDLVKTYHPDLNMASSRGSLSKEERVERYRLVVAAHEILSDPEKRAAYDVYGIGWGAPSNYSHWSDTTTAPFTNRRRTYSWEYGGRASSEFDIWSFLSTHRYSIRLVAVIFIFGEACLFLVTLSKAEVELERLDMELRKLMLHRQQRSLGAPSRILQLERFFLRRDPSGMGAYPGEESSYREILPLCMH</sequence>
<evidence type="ECO:0000313" key="3">
    <source>
        <dbReference type="Proteomes" id="UP000177622"/>
    </source>
</evidence>
<dbReference type="InterPro" id="IPR036869">
    <property type="entry name" value="J_dom_sf"/>
</dbReference>
<dbReference type="PROSITE" id="PS50076">
    <property type="entry name" value="DNAJ_2"/>
    <property type="match status" value="1"/>
</dbReference>
<dbReference type="PRINTS" id="PR00625">
    <property type="entry name" value="JDOMAIN"/>
</dbReference>
<comment type="caution">
    <text evidence="2">The sequence shown here is derived from an EMBL/GenBank/DDBJ whole genome shotgun (WGS) entry which is preliminary data.</text>
</comment>
<dbReference type="PANTHER" id="PTHR24074">
    <property type="entry name" value="CO-CHAPERONE PROTEIN DJLA"/>
    <property type="match status" value="1"/>
</dbReference>
<dbReference type="RefSeq" id="XP_022493261.1">
    <property type="nucleotide sequence ID" value="XM_022626585.1"/>
</dbReference>
<dbReference type="STRING" id="1835702.A0A1F5LXE2"/>
<keyword evidence="3" id="KW-1185">Reference proteome</keyword>
<proteinExistence type="predicted"/>
<evidence type="ECO:0000259" key="1">
    <source>
        <dbReference type="PROSITE" id="PS50076"/>
    </source>
</evidence>
<dbReference type="GeneID" id="34571319"/>
<dbReference type="OrthoDB" id="445556at2759"/>
<dbReference type="AlphaFoldDB" id="A0A1F5LXE2"/>
<dbReference type="InterPro" id="IPR001623">
    <property type="entry name" value="DnaJ_domain"/>
</dbReference>
<reference evidence="2 3" key="1">
    <citation type="journal article" date="2016" name="Sci. Rep.">
        <title>Penicillium arizonense, a new, genome sequenced fungal species, reveals a high chemical diversity in secreted metabolites.</title>
        <authorList>
            <person name="Grijseels S."/>
            <person name="Nielsen J.C."/>
            <person name="Randelovic M."/>
            <person name="Nielsen J."/>
            <person name="Nielsen K.F."/>
            <person name="Workman M."/>
            <person name="Frisvad J.C."/>
        </authorList>
    </citation>
    <scope>NUCLEOTIDE SEQUENCE [LARGE SCALE GENOMIC DNA]</scope>
    <source>
        <strain evidence="2 3">CBS 141311</strain>
    </source>
</reference>
<organism evidence="2 3">
    <name type="scientific">Penicillium arizonense</name>
    <dbReference type="NCBI Taxonomy" id="1835702"/>
    <lineage>
        <taxon>Eukaryota</taxon>
        <taxon>Fungi</taxon>
        <taxon>Dikarya</taxon>
        <taxon>Ascomycota</taxon>
        <taxon>Pezizomycotina</taxon>
        <taxon>Eurotiomycetes</taxon>
        <taxon>Eurotiomycetidae</taxon>
        <taxon>Eurotiales</taxon>
        <taxon>Aspergillaceae</taxon>
        <taxon>Penicillium</taxon>
    </lineage>
</organism>
<dbReference type="PROSITE" id="PS00636">
    <property type="entry name" value="DNAJ_1"/>
    <property type="match status" value="1"/>
</dbReference>
<evidence type="ECO:0000313" key="2">
    <source>
        <dbReference type="EMBL" id="OGE57838.1"/>
    </source>
</evidence>
<dbReference type="InterPro" id="IPR050817">
    <property type="entry name" value="DjlA_DnaK_co-chaperone"/>
</dbReference>
<dbReference type="SUPFAM" id="SSF46565">
    <property type="entry name" value="Chaperone J-domain"/>
    <property type="match status" value="1"/>
</dbReference>
<gene>
    <name evidence="2" type="ORF">PENARI_c001G05722</name>
</gene>
<dbReference type="InterPro" id="IPR018253">
    <property type="entry name" value="DnaJ_domain_CS"/>
</dbReference>
<dbReference type="SMART" id="SM00271">
    <property type="entry name" value="DnaJ"/>
    <property type="match status" value="1"/>
</dbReference>
<protein>
    <recommendedName>
        <fullName evidence="1">J domain-containing protein</fullName>
    </recommendedName>
</protein>
<dbReference type="Gene3D" id="1.10.287.110">
    <property type="entry name" value="DnaJ domain"/>
    <property type="match status" value="1"/>
</dbReference>
<name>A0A1F5LXE2_PENAI</name>
<feature type="domain" description="J" evidence="1">
    <location>
        <begin position="45"/>
        <end position="115"/>
    </location>
</feature>
<dbReference type="Proteomes" id="UP000177622">
    <property type="component" value="Unassembled WGS sequence"/>
</dbReference>
<dbReference type="Pfam" id="PF00226">
    <property type="entry name" value="DnaJ"/>
    <property type="match status" value="1"/>
</dbReference>
<dbReference type="CDD" id="cd06257">
    <property type="entry name" value="DnaJ"/>
    <property type="match status" value="1"/>
</dbReference>
<dbReference type="EMBL" id="LXJU01000001">
    <property type="protein sequence ID" value="OGE57838.1"/>
    <property type="molecule type" value="Genomic_DNA"/>
</dbReference>